<feature type="transmembrane region" description="Helical" evidence="5">
    <location>
        <begin position="318"/>
        <end position="340"/>
    </location>
</feature>
<reference evidence="7 8" key="1">
    <citation type="journal article" date="1998" name="Science">
        <title>Genome sequence of the nematode C. elegans: a platform for investigating biology.</title>
        <authorList>
            <consortium name="The C. elegans sequencing consortium"/>
            <person name="Sulson J.E."/>
            <person name="Waterston R."/>
        </authorList>
    </citation>
    <scope>NUCLEOTIDE SEQUENCE [LARGE SCALE GENOMIC DNA]</scope>
    <source>
        <strain evidence="7 8">Bristol N2</strain>
    </source>
</reference>
<feature type="transmembrane region" description="Helical" evidence="5">
    <location>
        <begin position="281"/>
        <end position="306"/>
    </location>
</feature>
<dbReference type="PIR" id="T29213">
    <property type="entry name" value="T29213"/>
</dbReference>
<name>Q19558_CAEEL</name>
<keyword evidence="2 5" id="KW-0812">Transmembrane</keyword>
<dbReference type="InterPro" id="IPR019427">
    <property type="entry name" value="7TM_GPCR_serpentine_rcpt_Srw"/>
</dbReference>
<dbReference type="WormBase" id="F18E3.2">
    <property type="protein sequence ID" value="CE33922"/>
    <property type="gene ID" value="WBGene00005814"/>
    <property type="gene designation" value="srw-67"/>
</dbReference>
<dbReference type="OrthoDB" id="5862069at2759"/>
<feature type="domain" description="G-protein coupled receptors family 1 profile" evidence="6">
    <location>
        <begin position="49"/>
        <end position="337"/>
    </location>
</feature>
<protein>
    <submittedName>
        <fullName evidence="7">G-protein coupled receptors family 1 profile domain-containing protein</fullName>
    </submittedName>
</protein>
<dbReference type="Gene3D" id="1.20.1070.10">
    <property type="entry name" value="Rhodopsin 7-helix transmembrane proteins"/>
    <property type="match status" value="1"/>
</dbReference>
<evidence type="ECO:0000313" key="8">
    <source>
        <dbReference type="Proteomes" id="UP000001940"/>
    </source>
</evidence>
<evidence type="ECO:0000313" key="7">
    <source>
        <dbReference type="EMBL" id="CCD69657.1"/>
    </source>
</evidence>
<feature type="transmembrane region" description="Helical" evidence="5">
    <location>
        <begin position="40"/>
        <end position="57"/>
    </location>
</feature>
<evidence type="ECO:0000256" key="3">
    <source>
        <dbReference type="ARBA" id="ARBA00022989"/>
    </source>
</evidence>
<feature type="transmembrane region" description="Helical" evidence="5">
    <location>
        <begin position="69"/>
        <end position="89"/>
    </location>
</feature>
<keyword evidence="8" id="KW-1185">Reference proteome</keyword>
<keyword evidence="3 5" id="KW-1133">Transmembrane helix</keyword>
<dbReference type="PaxDb" id="6239-F18E3.2"/>
<proteinExistence type="predicted"/>
<dbReference type="Proteomes" id="UP000001940">
    <property type="component" value="Chromosome V"/>
</dbReference>
<dbReference type="SMR" id="Q19558"/>
<dbReference type="UCSC" id="F18E3.2">
    <property type="organism name" value="c. elegans"/>
</dbReference>
<evidence type="ECO:0000313" key="9">
    <source>
        <dbReference type="WormBase" id="F18E3.2"/>
    </source>
</evidence>
<dbReference type="GeneID" id="184639"/>
<dbReference type="OMA" id="SINIFLM"/>
<dbReference type="eggNOG" id="ENOG502TFKC">
    <property type="taxonomic scope" value="Eukaryota"/>
</dbReference>
<dbReference type="InParanoid" id="Q19558"/>
<comment type="subcellular location">
    <subcellularLocation>
        <location evidence="1">Membrane</location>
    </subcellularLocation>
</comment>
<keyword evidence="4 5" id="KW-0472">Membrane</keyword>
<dbReference type="RefSeq" id="NP_504900.2">
    <property type="nucleotide sequence ID" value="NM_072499.3"/>
</dbReference>
<dbReference type="AlphaFoldDB" id="Q19558"/>
<dbReference type="GO" id="GO:0008528">
    <property type="term" value="F:G protein-coupled peptide receptor activity"/>
    <property type="evidence" value="ECO:0007669"/>
    <property type="project" value="InterPro"/>
</dbReference>
<evidence type="ECO:0000256" key="2">
    <source>
        <dbReference type="ARBA" id="ARBA00022692"/>
    </source>
</evidence>
<dbReference type="KEGG" id="cel:CELE_F18E3.2"/>
<dbReference type="PhylomeDB" id="Q19558"/>
<dbReference type="Pfam" id="PF10324">
    <property type="entry name" value="7TM_GPCR_Srw"/>
    <property type="match status" value="1"/>
</dbReference>
<dbReference type="HOGENOM" id="CLU_043715_0_1_1"/>
<gene>
    <name evidence="7 9" type="primary">srw-67</name>
    <name evidence="7" type="ORF">CELE_F18E3.2</name>
    <name evidence="9" type="ORF">F18E3.2</name>
</gene>
<dbReference type="PANTHER" id="PTHR22751">
    <property type="entry name" value="G-PROTEIN COUPLED RECEPTOR-RELATED"/>
    <property type="match status" value="1"/>
</dbReference>
<evidence type="ECO:0000259" key="6">
    <source>
        <dbReference type="PROSITE" id="PS50262"/>
    </source>
</evidence>
<dbReference type="GO" id="GO:0016020">
    <property type="term" value="C:membrane"/>
    <property type="evidence" value="ECO:0007669"/>
    <property type="project" value="UniProtKB-SubCell"/>
</dbReference>
<sequence>MAQEYTCADFEGLSGPTQNVLVSIGNFIRTFASSVVHYEYYVAWIGAIVNVLHLYILSRKSIRCNSINIFLMGTGICDMFCLCLFIHAYTLTLIFPDDRCWNYHSYINVFIEVWVSSLNDVLRRASAWLSVMMALTRFLIMKNSLNPKYQFLSKPKFALISMFLAFWVSLLVSVFYLIRVTITEVEPWTPADYCADYLATYSEKQYSSSVTKYFEANIVAAVQIFLVMDGLSKTIPAAILPTLTVLLIRELKVASDSKRKISVAMRKGNENSKTDHTTKMVILMTICFMSAEGPMGICTVVQGFVVEKSGYLGITFDLVVIFGLFVTINAISHCLICLAVSTQYRKCAKKVFCWDRCTARKKFPTLGTF</sequence>
<dbReference type="PANTHER" id="PTHR22751:SF54">
    <property type="entry name" value="G-PROTEIN COUPLED RECEPTORS FAMILY 1 PROFILE DOMAIN-CONTAINING PROTEIN"/>
    <property type="match status" value="1"/>
</dbReference>
<dbReference type="AGR" id="WB:WBGene00005814"/>
<accession>Q19558</accession>
<dbReference type="CTD" id="184639"/>
<organism evidence="7 8">
    <name type="scientific">Caenorhabditis elegans</name>
    <dbReference type="NCBI Taxonomy" id="6239"/>
    <lineage>
        <taxon>Eukaryota</taxon>
        <taxon>Metazoa</taxon>
        <taxon>Ecdysozoa</taxon>
        <taxon>Nematoda</taxon>
        <taxon>Chromadorea</taxon>
        <taxon>Rhabditida</taxon>
        <taxon>Rhabditina</taxon>
        <taxon>Rhabditomorpha</taxon>
        <taxon>Rhabditoidea</taxon>
        <taxon>Rhabditidae</taxon>
        <taxon>Peloderinae</taxon>
        <taxon>Caenorhabditis</taxon>
    </lineage>
</organism>
<evidence type="ECO:0000256" key="5">
    <source>
        <dbReference type="SAM" id="Phobius"/>
    </source>
</evidence>
<dbReference type="EMBL" id="BX284605">
    <property type="protein sequence ID" value="CCD69657.1"/>
    <property type="molecule type" value="Genomic_DNA"/>
</dbReference>
<dbReference type="InterPro" id="IPR017452">
    <property type="entry name" value="GPCR_Rhodpsn_7TM"/>
</dbReference>
<evidence type="ECO:0000256" key="1">
    <source>
        <dbReference type="ARBA" id="ARBA00004370"/>
    </source>
</evidence>
<feature type="transmembrane region" description="Helical" evidence="5">
    <location>
        <begin position="157"/>
        <end position="178"/>
    </location>
</feature>
<dbReference type="PROSITE" id="PS50262">
    <property type="entry name" value="G_PROTEIN_RECEP_F1_2"/>
    <property type="match status" value="1"/>
</dbReference>
<evidence type="ECO:0000256" key="4">
    <source>
        <dbReference type="ARBA" id="ARBA00023136"/>
    </source>
</evidence>
<dbReference type="SUPFAM" id="SSF81321">
    <property type="entry name" value="Family A G protein-coupled receptor-like"/>
    <property type="match status" value="1"/>
</dbReference>
<keyword evidence="7" id="KW-0675">Receptor</keyword>
<dbReference type="CDD" id="cd14978">
    <property type="entry name" value="7tmA_FMRFamide_R-like"/>
    <property type="match status" value="1"/>
</dbReference>